<dbReference type="Pfam" id="PF20250">
    <property type="entry name" value="FapA_N"/>
    <property type="match status" value="1"/>
</dbReference>
<dbReference type="InterPro" id="IPR046865">
    <property type="entry name" value="FapA_b_solenoid"/>
</dbReference>
<gene>
    <name evidence="2" type="ORF">A6E04_05530</name>
</gene>
<dbReference type="OrthoDB" id="5807941at2"/>
<protein>
    <recommendedName>
        <fullName evidence="1">Flagellar Assembly Protein A N-terminal region domain-containing protein</fullName>
    </recommendedName>
</protein>
<feature type="domain" description="Flagellar Assembly Protein A N-terminal region" evidence="1">
    <location>
        <begin position="82"/>
        <end position="258"/>
    </location>
</feature>
<dbReference type="Proteomes" id="UP000093523">
    <property type="component" value="Unassembled WGS sequence"/>
</dbReference>
<dbReference type="RefSeq" id="WP_023602778.1">
    <property type="nucleotide sequence ID" value="NZ_CAWMPN010000004.1"/>
</dbReference>
<reference evidence="2 3" key="1">
    <citation type="submission" date="2016-06" db="EMBL/GenBank/DDBJ databases">
        <authorList>
            <person name="Kjaerup R.B."/>
            <person name="Dalgaard T.S."/>
            <person name="Juul-Madsen H.R."/>
        </authorList>
    </citation>
    <scope>NUCLEOTIDE SEQUENCE [LARGE SCALE GENOMIC DNA]</scope>
    <source>
        <strain evidence="2 3">1S159</strain>
    </source>
</reference>
<dbReference type="AlphaFoldDB" id="A0A1B9P4I2"/>
<proteinExistence type="predicted"/>
<sequence>MIEHFLAFSENESVVHFTIPENTTLTQPIEAADIHHGLHTMGANEYYLFENKLEDILSAFNKGDFTAITNTLIAQRLDAQLSIHLQEDEMLASMTVTGAYGGHSVRGPAIVAALTENYILKGIKKENLKTLLLKSKELTPGETYSDIIAVGREAIQGEDTVFIASVPNIRERILQPQKTTDGHVDMRNLGEVISVKKNTPLMTRIPATQGVDGKTVTGKRIAAVPGNEHFFHLYPGSSISLVDPNLLISDIDGTPLIHGSGVAIDNLLTLKTVNATTGHVSFEGSIFIQEDIESGMKVTATGGITVGGFIENAEVIAKHDITVMNGIIGRPMPEGEALTCLVNTEGSITTKLAQNAHLIAHDDIHITLHANHCLVESLGSIFVIDKAERNGTISGGSATANGSIKTANLGIEGGAYTKVHAFHNFTDQKETLHSLQKRFDDVSAQIIKISQINIARQSPELAEKILRSKEQSNQDLLILKSELEKEQITFNKGLKENHVFVTNKIFPRVDVQFNTEHLVTKREYSPSKISYSGYDIDIEPVMIKKKY</sequence>
<evidence type="ECO:0000313" key="3">
    <source>
        <dbReference type="Proteomes" id="UP000093523"/>
    </source>
</evidence>
<evidence type="ECO:0000313" key="2">
    <source>
        <dbReference type="EMBL" id="OCH23369.1"/>
    </source>
</evidence>
<dbReference type="STRING" id="688.A6E04_05530"/>
<dbReference type="InterPro" id="IPR046866">
    <property type="entry name" value="FapA_N"/>
</dbReference>
<comment type="caution">
    <text evidence="2">The sequence shown here is derived from an EMBL/GenBank/DDBJ whole genome shotgun (WGS) entry which is preliminary data.</text>
</comment>
<dbReference type="Pfam" id="PF03961">
    <property type="entry name" value="FapA"/>
    <property type="match status" value="1"/>
</dbReference>
<dbReference type="PANTHER" id="PTHR38032:SF1">
    <property type="entry name" value="RNA-BINDING PROTEIN KHPB N-TERMINAL DOMAIN-CONTAINING PROTEIN"/>
    <property type="match status" value="1"/>
</dbReference>
<name>A0A1B9P4I2_ALILO</name>
<dbReference type="EMBL" id="MAJU01000004">
    <property type="protein sequence ID" value="OCH23369.1"/>
    <property type="molecule type" value="Genomic_DNA"/>
</dbReference>
<evidence type="ECO:0000259" key="1">
    <source>
        <dbReference type="Pfam" id="PF20250"/>
    </source>
</evidence>
<dbReference type="InterPro" id="IPR005646">
    <property type="entry name" value="FapA"/>
</dbReference>
<accession>A0A1B9P4I2</accession>
<dbReference type="PANTHER" id="PTHR38032">
    <property type="entry name" value="POLYMERASE-RELATED"/>
    <property type="match status" value="1"/>
</dbReference>
<organism evidence="2 3">
    <name type="scientific">Aliivibrio logei</name>
    <name type="common">Vibrio logei</name>
    <dbReference type="NCBI Taxonomy" id="688"/>
    <lineage>
        <taxon>Bacteria</taxon>
        <taxon>Pseudomonadati</taxon>
        <taxon>Pseudomonadota</taxon>
        <taxon>Gammaproteobacteria</taxon>
        <taxon>Vibrionales</taxon>
        <taxon>Vibrionaceae</taxon>
        <taxon>Aliivibrio</taxon>
    </lineage>
</organism>